<dbReference type="InterPro" id="IPR001041">
    <property type="entry name" value="2Fe-2S_ferredoxin-type"/>
</dbReference>
<comment type="similarity">
    <text evidence="1">Belongs to the adrenodoxin/putidaredoxin family.</text>
</comment>
<evidence type="ECO:0000259" key="7">
    <source>
        <dbReference type="PROSITE" id="PS51085"/>
    </source>
</evidence>
<reference evidence="8" key="1">
    <citation type="submission" date="2021-11" db="EMBL/GenBank/DDBJ databases">
        <authorList>
            <consortium name="Genoscope - CEA"/>
            <person name="William W."/>
        </authorList>
    </citation>
    <scope>NUCLEOTIDE SEQUENCE</scope>
</reference>
<comment type="caution">
    <text evidence="8">The sequence shown here is derived from an EMBL/GenBank/DDBJ whole genome shotgun (WGS) entry which is preliminary data.</text>
</comment>
<evidence type="ECO:0000256" key="1">
    <source>
        <dbReference type="ARBA" id="ARBA00010914"/>
    </source>
</evidence>
<dbReference type="PANTHER" id="PTHR23426:SF65">
    <property type="entry name" value="FERREDOXIN-2, MITOCHONDRIAL"/>
    <property type="match status" value="1"/>
</dbReference>
<protein>
    <recommendedName>
        <fullName evidence="7">2Fe-2S ferredoxin-type domain-containing protein</fullName>
    </recommendedName>
</protein>
<dbReference type="Gene3D" id="3.10.20.30">
    <property type="match status" value="1"/>
</dbReference>
<dbReference type="InterPro" id="IPR001055">
    <property type="entry name" value="Adrenodoxin-like"/>
</dbReference>
<dbReference type="InterPro" id="IPR012675">
    <property type="entry name" value="Beta-grasp_dom_sf"/>
</dbReference>
<dbReference type="SUPFAM" id="SSF54292">
    <property type="entry name" value="2Fe-2S ferredoxin-like"/>
    <property type="match status" value="1"/>
</dbReference>
<dbReference type="AlphaFoldDB" id="A0A8J2S7L8"/>
<dbReference type="InterPro" id="IPR036010">
    <property type="entry name" value="2Fe-2S_ferredoxin-like_sf"/>
</dbReference>
<dbReference type="GO" id="GO:0051537">
    <property type="term" value="F:2 iron, 2 sulfur cluster binding"/>
    <property type="evidence" value="ECO:0007669"/>
    <property type="project" value="UniProtKB-KW"/>
</dbReference>
<name>A0A8J2S7L8_9STRA</name>
<gene>
    <name evidence="8" type="ORF">PECAL_1P11100</name>
</gene>
<dbReference type="GO" id="GO:0140647">
    <property type="term" value="P:P450-containing electron transport chain"/>
    <property type="evidence" value="ECO:0007669"/>
    <property type="project" value="InterPro"/>
</dbReference>
<keyword evidence="3" id="KW-0479">Metal-binding</keyword>
<evidence type="ECO:0000256" key="4">
    <source>
        <dbReference type="ARBA" id="ARBA00023004"/>
    </source>
</evidence>
<proteinExistence type="inferred from homology"/>
<dbReference type="OrthoDB" id="268593at2759"/>
<comment type="cofactor">
    <cofactor evidence="6">
        <name>[2Fe-2S] cluster</name>
        <dbReference type="ChEBI" id="CHEBI:190135"/>
    </cofactor>
</comment>
<dbReference type="GO" id="GO:0046872">
    <property type="term" value="F:metal ion binding"/>
    <property type="evidence" value="ECO:0007669"/>
    <property type="project" value="UniProtKB-KW"/>
</dbReference>
<sequence length="179" mass="19981">MLTTKHLCRRFGPDRVKAARPLTSALQRVRPHHNVMRVAARALRTDAARGRTHAPAQRFTMQHSARRRFADATVPLAFVDSRDGQTIEVEAEVGKTVLEAALDHDVDIEAACGGELACSTCHVILEQELYDALEPPDEEEEDMLDLAWGLEDTSRLCCQIKVSPELRDAKFVIPEDPDI</sequence>
<evidence type="ECO:0000256" key="6">
    <source>
        <dbReference type="ARBA" id="ARBA00034078"/>
    </source>
</evidence>
<evidence type="ECO:0000256" key="5">
    <source>
        <dbReference type="ARBA" id="ARBA00023014"/>
    </source>
</evidence>
<dbReference type="EMBL" id="CAKKNE010000001">
    <property type="protein sequence ID" value="CAH0364731.1"/>
    <property type="molecule type" value="Genomic_DNA"/>
</dbReference>
<accession>A0A8J2S7L8</accession>
<evidence type="ECO:0000313" key="9">
    <source>
        <dbReference type="Proteomes" id="UP000789595"/>
    </source>
</evidence>
<dbReference type="CDD" id="cd00207">
    <property type="entry name" value="fer2"/>
    <property type="match status" value="1"/>
</dbReference>
<evidence type="ECO:0000256" key="2">
    <source>
        <dbReference type="ARBA" id="ARBA00022714"/>
    </source>
</evidence>
<evidence type="ECO:0000256" key="3">
    <source>
        <dbReference type="ARBA" id="ARBA00022723"/>
    </source>
</evidence>
<dbReference type="PANTHER" id="PTHR23426">
    <property type="entry name" value="FERREDOXIN/ADRENODOXIN"/>
    <property type="match status" value="1"/>
</dbReference>
<keyword evidence="2" id="KW-0001">2Fe-2S</keyword>
<keyword evidence="9" id="KW-1185">Reference proteome</keyword>
<keyword evidence="5" id="KW-0411">Iron-sulfur</keyword>
<dbReference type="Proteomes" id="UP000789595">
    <property type="component" value="Unassembled WGS sequence"/>
</dbReference>
<organism evidence="8 9">
    <name type="scientific">Pelagomonas calceolata</name>
    <dbReference type="NCBI Taxonomy" id="35677"/>
    <lineage>
        <taxon>Eukaryota</taxon>
        <taxon>Sar</taxon>
        <taxon>Stramenopiles</taxon>
        <taxon>Ochrophyta</taxon>
        <taxon>Pelagophyceae</taxon>
        <taxon>Pelagomonadales</taxon>
        <taxon>Pelagomonadaceae</taxon>
        <taxon>Pelagomonas</taxon>
    </lineage>
</organism>
<dbReference type="PRINTS" id="PR00355">
    <property type="entry name" value="ADRENODOXIN"/>
</dbReference>
<dbReference type="Pfam" id="PF00111">
    <property type="entry name" value="Fer2"/>
    <property type="match status" value="1"/>
</dbReference>
<evidence type="ECO:0000313" key="8">
    <source>
        <dbReference type="EMBL" id="CAH0364731.1"/>
    </source>
</evidence>
<dbReference type="PROSITE" id="PS51085">
    <property type="entry name" value="2FE2S_FER_2"/>
    <property type="match status" value="1"/>
</dbReference>
<feature type="domain" description="2Fe-2S ferredoxin-type" evidence="7">
    <location>
        <begin position="72"/>
        <end position="177"/>
    </location>
</feature>
<dbReference type="GO" id="GO:0009055">
    <property type="term" value="F:electron transfer activity"/>
    <property type="evidence" value="ECO:0007669"/>
    <property type="project" value="TreeGrafter"/>
</dbReference>
<keyword evidence="4" id="KW-0408">Iron</keyword>